<organism evidence="8 9">
    <name type="scientific">Methanospirillum lacunae</name>
    <dbReference type="NCBI Taxonomy" id="668570"/>
    <lineage>
        <taxon>Archaea</taxon>
        <taxon>Methanobacteriati</taxon>
        <taxon>Methanobacteriota</taxon>
        <taxon>Stenosarchaea group</taxon>
        <taxon>Methanomicrobia</taxon>
        <taxon>Methanomicrobiales</taxon>
        <taxon>Methanospirillaceae</taxon>
        <taxon>Methanospirillum</taxon>
    </lineage>
</organism>
<protein>
    <recommendedName>
        <fullName evidence="3">adenosine deaminase</fullName>
        <ecNumber evidence="3">3.5.4.4</ecNumber>
    </recommendedName>
</protein>
<evidence type="ECO:0000259" key="7">
    <source>
        <dbReference type="Pfam" id="PF00962"/>
    </source>
</evidence>
<dbReference type="AlphaFoldDB" id="A0A2V2MTZ0"/>
<comment type="cofactor">
    <cofactor evidence="1">
        <name>Zn(2+)</name>
        <dbReference type="ChEBI" id="CHEBI:29105"/>
    </cofactor>
</comment>
<proteinExistence type="inferred from homology"/>
<comment type="caution">
    <text evidence="8">The sequence shown here is derived from an EMBL/GenBank/DDBJ whole genome shotgun (WGS) entry which is preliminary data.</text>
</comment>
<evidence type="ECO:0000256" key="6">
    <source>
        <dbReference type="ARBA" id="ARBA00022833"/>
    </source>
</evidence>
<dbReference type="InterPro" id="IPR001365">
    <property type="entry name" value="A_deaminase_dom"/>
</dbReference>
<evidence type="ECO:0000256" key="3">
    <source>
        <dbReference type="ARBA" id="ARBA00012784"/>
    </source>
</evidence>
<accession>A0A2V2MTZ0</accession>
<dbReference type="PANTHER" id="PTHR11409">
    <property type="entry name" value="ADENOSINE DEAMINASE"/>
    <property type="match status" value="1"/>
</dbReference>
<evidence type="ECO:0000256" key="4">
    <source>
        <dbReference type="ARBA" id="ARBA00022723"/>
    </source>
</evidence>
<dbReference type="Gene3D" id="3.20.20.140">
    <property type="entry name" value="Metal-dependent hydrolases"/>
    <property type="match status" value="1"/>
</dbReference>
<dbReference type="EC" id="3.5.4.4" evidence="3"/>
<keyword evidence="6" id="KW-0862">Zinc</keyword>
<dbReference type="PANTHER" id="PTHR11409:SF43">
    <property type="entry name" value="ADENOSINE DEAMINASE"/>
    <property type="match status" value="1"/>
</dbReference>
<dbReference type="GO" id="GO:0004000">
    <property type="term" value="F:adenosine deaminase activity"/>
    <property type="evidence" value="ECO:0007669"/>
    <property type="project" value="TreeGrafter"/>
</dbReference>
<evidence type="ECO:0000256" key="1">
    <source>
        <dbReference type="ARBA" id="ARBA00001947"/>
    </source>
</evidence>
<dbReference type="SUPFAM" id="SSF51556">
    <property type="entry name" value="Metallo-dependent hydrolases"/>
    <property type="match status" value="1"/>
</dbReference>
<evidence type="ECO:0000313" key="9">
    <source>
        <dbReference type="Proteomes" id="UP000245657"/>
    </source>
</evidence>
<keyword evidence="4" id="KW-0479">Metal-binding</keyword>
<dbReference type="EMBL" id="QGMY01000024">
    <property type="protein sequence ID" value="PWR69615.1"/>
    <property type="molecule type" value="Genomic_DNA"/>
</dbReference>
<dbReference type="Pfam" id="PF00962">
    <property type="entry name" value="A_deaminase"/>
    <property type="match status" value="1"/>
</dbReference>
<keyword evidence="5" id="KW-0378">Hydrolase</keyword>
<dbReference type="GO" id="GO:0046103">
    <property type="term" value="P:inosine biosynthetic process"/>
    <property type="evidence" value="ECO:0007669"/>
    <property type="project" value="TreeGrafter"/>
</dbReference>
<dbReference type="GO" id="GO:0005829">
    <property type="term" value="C:cytosol"/>
    <property type="evidence" value="ECO:0007669"/>
    <property type="project" value="TreeGrafter"/>
</dbReference>
<evidence type="ECO:0000313" key="8">
    <source>
        <dbReference type="EMBL" id="PWR69615.1"/>
    </source>
</evidence>
<reference evidence="8 9" key="1">
    <citation type="submission" date="2018-05" db="EMBL/GenBank/DDBJ databases">
        <title>Draft genome of Methanospirillum lacunae Ki8-1.</title>
        <authorList>
            <person name="Dueholm M.S."/>
            <person name="Nielsen P.H."/>
            <person name="Bakmann L.F."/>
            <person name="Otzen D.E."/>
        </authorList>
    </citation>
    <scope>NUCLEOTIDE SEQUENCE [LARGE SCALE GENOMIC DNA]</scope>
    <source>
        <strain evidence="8 9">Ki8-1</strain>
    </source>
</reference>
<dbReference type="InterPro" id="IPR006330">
    <property type="entry name" value="Ado/ade_deaminase"/>
</dbReference>
<sequence length="511" mass="57141">MKIHISSRQRYPIIRSEIMSSIPRTTMNLLFLIVCLSIIIPGPCYAIIPDPQCPNISTYFDSIRSDRDELIPFFSNMPKGGDIHIHLSGAIPPEKLIAIAASHDLLVDPATGQLVDQATNQPYNYTPLGPLVPVSSAYTNATLFTFLVSKWSMAGFSFENQTGHDWFFSTFDLIDPVTYYDGELIASMRDQAASDKIRYLELMTSQTNSDNVRQIVSQVPWDDNLSVLRKNLLDAGLVDICRQKVQTQATYDQVSREHATPEGRNVIVRYTYEALRFYPLKEVFSDLLQAFEIANQSPLVEGVTLVGDESDQYSLKDYDEHMKMVGYLHSVYPDVGITLHAGELTPELVPHADLQDHISEAISTGNTSRIGHGVSIMYEKDREGVLEKMAASHIPVEILLTSNLQILGIDTADHPVSSYLDHDVPVILATDDPGVECTNLTQEFVNLTLNKPRVSYEQIREINLNSIKYSFLPETEKNRMLAELNESLQEYEHGVLAGYKGSPGCETAMTA</sequence>
<keyword evidence="9" id="KW-1185">Reference proteome</keyword>
<dbReference type="GO" id="GO:0046872">
    <property type="term" value="F:metal ion binding"/>
    <property type="evidence" value="ECO:0007669"/>
    <property type="project" value="UniProtKB-KW"/>
</dbReference>
<evidence type="ECO:0000256" key="5">
    <source>
        <dbReference type="ARBA" id="ARBA00022801"/>
    </source>
</evidence>
<comment type="similarity">
    <text evidence="2">Belongs to the metallo-dependent hydrolases superfamily. Adenosine and AMP deaminases family.</text>
</comment>
<dbReference type="Proteomes" id="UP000245657">
    <property type="component" value="Unassembled WGS sequence"/>
</dbReference>
<dbReference type="InterPro" id="IPR032466">
    <property type="entry name" value="Metal_Hydrolase"/>
</dbReference>
<gene>
    <name evidence="8" type="ORF">DK846_17320</name>
</gene>
<name>A0A2V2MTZ0_9EURY</name>
<feature type="domain" description="Adenosine deaminase" evidence="7">
    <location>
        <begin position="300"/>
        <end position="485"/>
    </location>
</feature>
<dbReference type="GO" id="GO:0006154">
    <property type="term" value="P:adenosine catabolic process"/>
    <property type="evidence" value="ECO:0007669"/>
    <property type="project" value="TreeGrafter"/>
</dbReference>
<evidence type="ECO:0000256" key="2">
    <source>
        <dbReference type="ARBA" id="ARBA00006676"/>
    </source>
</evidence>
<dbReference type="GO" id="GO:0043103">
    <property type="term" value="P:hypoxanthine salvage"/>
    <property type="evidence" value="ECO:0007669"/>
    <property type="project" value="TreeGrafter"/>
</dbReference>